<dbReference type="Proteomes" id="UP001189429">
    <property type="component" value="Unassembled WGS sequence"/>
</dbReference>
<comment type="caution">
    <text evidence="2">The sequence shown here is derived from an EMBL/GenBank/DDBJ whole genome shotgun (WGS) entry which is preliminary data.</text>
</comment>
<dbReference type="EMBL" id="CAUYUJ010021071">
    <property type="protein sequence ID" value="CAK0902457.1"/>
    <property type="molecule type" value="Genomic_DNA"/>
</dbReference>
<feature type="region of interest" description="Disordered" evidence="1">
    <location>
        <begin position="96"/>
        <end position="121"/>
    </location>
</feature>
<organism evidence="2 3">
    <name type="scientific">Prorocentrum cordatum</name>
    <dbReference type="NCBI Taxonomy" id="2364126"/>
    <lineage>
        <taxon>Eukaryota</taxon>
        <taxon>Sar</taxon>
        <taxon>Alveolata</taxon>
        <taxon>Dinophyceae</taxon>
        <taxon>Prorocentrales</taxon>
        <taxon>Prorocentraceae</taxon>
        <taxon>Prorocentrum</taxon>
    </lineage>
</organism>
<protein>
    <submittedName>
        <fullName evidence="2">Uncharacterized protein</fullName>
    </submittedName>
</protein>
<name>A0ABN9XR68_9DINO</name>
<evidence type="ECO:0000256" key="1">
    <source>
        <dbReference type="SAM" id="MobiDB-lite"/>
    </source>
</evidence>
<sequence length="121" mass="12804">MPCSRGVHVAAPPARLKAIGTASSNRAYFERSLLLDLSGLCCRTVEVAQDSATCAVSEANVRSATRGSSREPPRKFVASSLVRPTFFLRAAQMAVSPDRWSTPGSTVPGHCGNQQASKKVA</sequence>
<evidence type="ECO:0000313" key="3">
    <source>
        <dbReference type="Proteomes" id="UP001189429"/>
    </source>
</evidence>
<gene>
    <name evidence="2" type="ORF">PCOR1329_LOCUS79060</name>
</gene>
<reference evidence="2" key="1">
    <citation type="submission" date="2023-10" db="EMBL/GenBank/DDBJ databases">
        <authorList>
            <person name="Chen Y."/>
            <person name="Shah S."/>
            <person name="Dougan E. K."/>
            <person name="Thang M."/>
            <person name="Chan C."/>
        </authorList>
    </citation>
    <scope>NUCLEOTIDE SEQUENCE [LARGE SCALE GENOMIC DNA]</scope>
</reference>
<accession>A0ABN9XR68</accession>
<proteinExistence type="predicted"/>
<keyword evidence="3" id="KW-1185">Reference proteome</keyword>
<feature type="compositionally biased region" description="Polar residues" evidence="1">
    <location>
        <begin position="112"/>
        <end position="121"/>
    </location>
</feature>
<evidence type="ECO:0000313" key="2">
    <source>
        <dbReference type="EMBL" id="CAK0902457.1"/>
    </source>
</evidence>